<gene>
    <name evidence="3" type="ORF">ABO01nite_24280</name>
</gene>
<feature type="region of interest" description="Disordered" evidence="1">
    <location>
        <begin position="52"/>
        <end position="72"/>
    </location>
</feature>
<dbReference type="EMBL" id="BJVS01000007">
    <property type="protein sequence ID" value="GEL54421.1"/>
    <property type="molecule type" value="Genomic_DNA"/>
</dbReference>
<evidence type="ECO:0008006" key="5">
    <source>
        <dbReference type="Google" id="ProtNLM"/>
    </source>
</evidence>
<dbReference type="Proteomes" id="UP000321287">
    <property type="component" value="Unassembled WGS sequence"/>
</dbReference>
<dbReference type="GeneID" id="78227876"/>
<evidence type="ECO:0000313" key="3">
    <source>
        <dbReference type="EMBL" id="GEL54421.1"/>
    </source>
</evidence>
<feature type="chain" id="PRO_5042857343" description="DUF2946 domain-containing protein" evidence="2">
    <location>
        <begin position="18"/>
        <end position="130"/>
    </location>
</feature>
<reference evidence="3 4" key="1">
    <citation type="submission" date="2019-07" db="EMBL/GenBank/DDBJ databases">
        <title>Whole genome shotgun sequence of Asaia bogorensis NBRC 16594.</title>
        <authorList>
            <person name="Hosoyama A."/>
            <person name="Uohara A."/>
            <person name="Ohji S."/>
            <person name="Ichikawa N."/>
        </authorList>
    </citation>
    <scope>NUCLEOTIDE SEQUENCE [LARGE SCALE GENOMIC DNA]</scope>
    <source>
        <strain evidence="3 4">NBRC 16594</strain>
    </source>
</reference>
<protein>
    <recommendedName>
        <fullName evidence="5">DUF2946 domain-containing protein</fullName>
    </recommendedName>
</protein>
<feature type="signal peptide" evidence="2">
    <location>
        <begin position="1"/>
        <end position="17"/>
    </location>
</feature>
<dbReference type="AlphaFoldDB" id="A0AAN4R6P6"/>
<organism evidence="3 4">
    <name type="scientific">Asaia bogorensis NBRC 16594</name>
    <dbReference type="NCBI Taxonomy" id="1231624"/>
    <lineage>
        <taxon>Bacteria</taxon>
        <taxon>Pseudomonadati</taxon>
        <taxon>Pseudomonadota</taxon>
        <taxon>Alphaproteobacteria</taxon>
        <taxon>Acetobacterales</taxon>
        <taxon>Acetobacteraceae</taxon>
        <taxon>Asaia</taxon>
    </lineage>
</organism>
<name>A0AAN4R6P6_9PROT</name>
<dbReference type="KEGG" id="abg:Asbog_01471"/>
<evidence type="ECO:0000313" key="4">
    <source>
        <dbReference type="Proteomes" id="UP000321287"/>
    </source>
</evidence>
<keyword evidence="4" id="KW-1185">Reference proteome</keyword>
<sequence length="130" mass="13372">MLATFCLILRGAFPAQAAGAQLTGCGEMPVQSAHAGCAMHHPSIAMNEMGKPDAATNGMMGKAEQPQHKLHGEGCHGCPPSLSCTTGHVALGATSPARPLAVQVTRYAASSGFALAGQRRVPDPRPPRFS</sequence>
<dbReference type="RefSeq" id="WP_146926651.1">
    <property type="nucleotide sequence ID" value="NZ_AP014690.1"/>
</dbReference>
<keyword evidence="2" id="KW-0732">Signal</keyword>
<accession>A0AAN4R6P6</accession>
<comment type="caution">
    <text evidence="3">The sequence shown here is derived from an EMBL/GenBank/DDBJ whole genome shotgun (WGS) entry which is preliminary data.</text>
</comment>
<evidence type="ECO:0000256" key="1">
    <source>
        <dbReference type="SAM" id="MobiDB-lite"/>
    </source>
</evidence>
<evidence type="ECO:0000256" key="2">
    <source>
        <dbReference type="SAM" id="SignalP"/>
    </source>
</evidence>
<proteinExistence type="predicted"/>